<protein>
    <submittedName>
        <fullName evidence="1">Uncharacterized protein</fullName>
    </submittedName>
</protein>
<comment type="caution">
    <text evidence="1">The sequence shown here is derived from an EMBL/GenBank/DDBJ whole genome shotgun (WGS) entry which is preliminary data.</text>
</comment>
<keyword evidence="2" id="KW-1185">Reference proteome</keyword>
<dbReference type="Proteomes" id="UP000003107">
    <property type="component" value="Unassembled WGS sequence"/>
</dbReference>
<accession>C6RFQ7</accession>
<reference evidence="1 2" key="1">
    <citation type="submission" date="2009-07" db="EMBL/GenBank/DDBJ databases">
        <authorList>
            <person name="Madupu R."/>
            <person name="Sebastian Y."/>
            <person name="Durkin A.S."/>
            <person name="Torralba M."/>
            <person name="Methe B."/>
            <person name="Sutton G.G."/>
            <person name="Strausberg R.L."/>
            <person name="Nelson K.E."/>
        </authorList>
    </citation>
    <scope>NUCLEOTIDE SEQUENCE [LARGE SCALE GENOMIC DNA]</scope>
    <source>
        <strain evidence="1 2">RM3277</strain>
    </source>
</reference>
<organism evidence="1 2">
    <name type="scientific">Campylobacter showae RM3277</name>
    <dbReference type="NCBI Taxonomy" id="553219"/>
    <lineage>
        <taxon>Bacteria</taxon>
        <taxon>Pseudomonadati</taxon>
        <taxon>Campylobacterota</taxon>
        <taxon>Epsilonproteobacteria</taxon>
        <taxon>Campylobacterales</taxon>
        <taxon>Campylobacteraceae</taxon>
        <taxon>Campylobacter</taxon>
    </lineage>
</organism>
<sequence length="49" mass="5865">MIKFKPYKAREPNYKNQLYLFLGAWTNLILARYDAFFAIKQEAPKPNKN</sequence>
<dbReference type="EMBL" id="ACVQ01000018">
    <property type="protein sequence ID" value="EET79602.1"/>
    <property type="molecule type" value="Genomic_DNA"/>
</dbReference>
<gene>
    <name evidence="1" type="ORF">CAMSH0001_2169</name>
</gene>
<evidence type="ECO:0000313" key="1">
    <source>
        <dbReference type="EMBL" id="EET79602.1"/>
    </source>
</evidence>
<name>C6RFQ7_9BACT</name>
<dbReference type="AlphaFoldDB" id="C6RFQ7"/>
<dbReference type="STRING" id="553219.CAMSH0001_2169"/>
<evidence type="ECO:0000313" key="2">
    <source>
        <dbReference type="Proteomes" id="UP000003107"/>
    </source>
</evidence>
<proteinExistence type="predicted"/>